<name>A0A196S7E1_BLAHN</name>
<organism evidence="11 12">
    <name type="scientific">Blastocystis sp. subtype 1 (strain ATCC 50177 / NandII)</name>
    <dbReference type="NCBI Taxonomy" id="478820"/>
    <lineage>
        <taxon>Eukaryota</taxon>
        <taxon>Sar</taxon>
        <taxon>Stramenopiles</taxon>
        <taxon>Bigyra</taxon>
        <taxon>Opalozoa</taxon>
        <taxon>Opalinata</taxon>
        <taxon>Blastocystidae</taxon>
        <taxon>Blastocystis</taxon>
    </lineage>
</organism>
<dbReference type="SUPFAM" id="SSF50447">
    <property type="entry name" value="Translation proteins"/>
    <property type="match status" value="1"/>
</dbReference>
<evidence type="ECO:0000256" key="7">
    <source>
        <dbReference type="ARBA" id="ARBA00023134"/>
    </source>
</evidence>
<dbReference type="PRINTS" id="PR00315">
    <property type="entry name" value="ELONGATNFCT"/>
</dbReference>
<dbReference type="InterPro" id="IPR000795">
    <property type="entry name" value="T_Tr_GTP-bd_dom"/>
</dbReference>
<dbReference type="InterPro" id="IPR054696">
    <property type="entry name" value="GTP-eEF1A_C"/>
</dbReference>
<proteinExistence type="inferred from homology"/>
<dbReference type="GO" id="GO:0003924">
    <property type="term" value="F:GTPase activity"/>
    <property type="evidence" value="ECO:0007669"/>
    <property type="project" value="InterPro"/>
</dbReference>
<reference evidence="11 12" key="1">
    <citation type="submission" date="2016-05" db="EMBL/GenBank/DDBJ databases">
        <title>Nuclear genome of Blastocystis sp. subtype 1 NandII.</title>
        <authorList>
            <person name="Gentekaki E."/>
            <person name="Curtis B."/>
            <person name="Stairs C."/>
            <person name="Eme L."/>
            <person name="Herman E."/>
            <person name="Klimes V."/>
            <person name="Arias M.C."/>
            <person name="Elias M."/>
            <person name="Hilliou F."/>
            <person name="Klute M."/>
            <person name="Malik S.-B."/>
            <person name="Pightling A."/>
            <person name="Rachubinski R."/>
            <person name="Salas D."/>
            <person name="Schlacht A."/>
            <person name="Suga H."/>
            <person name="Archibald J."/>
            <person name="Ball S.G."/>
            <person name="Clark G."/>
            <person name="Dacks J."/>
            <person name="Van Der Giezen M."/>
            <person name="Tsaousis A."/>
            <person name="Roger A."/>
        </authorList>
    </citation>
    <scope>NUCLEOTIDE SEQUENCE [LARGE SCALE GENOMIC DNA]</scope>
    <source>
        <strain evidence="12">ATCC 50177 / NandII</strain>
    </source>
</reference>
<dbReference type="InterPro" id="IPR027417">
    <property type="entry name" value="P-loop_NTPase"/>
</dbReference>
<dbReference type="SUPFAM" id="SSF52540">
    <property type="entry name" value="P-loop containing nucleoside triphosphate hydrolases"/>
    <property type="match status" value="1"/>
</dbReference>
<comment type="caution">
    <text evidence="11">The sequence shown here is derived from an EMBL/GenBank/DDBJ whole genome shotgun (WGS) entry which is preliminary data.</text>
</comment>
<evidence type="ECO:0000256" key="3">
    <source>
        <dbReference type="ARBA" id="ARBA00022490"/>
    </source>
</evidence>
<keyword evidence="11" id="KW-0251">Elongation factor</keyword>
<dbReference type="PROSITE" id="PS51722">
    <property type="entry name" value="G_TR_2"/>
    <property type="match status" value="1"/>
</dbReference>
<evidence type="ECO:0000256" key="2">
    <source>
        <dbReference type="ARBA" id="ARBA00007249"/>
    </source>
</evidence>
<dbReference type="InterPro" id="IPR009001">
    <property type="entry name" value="Transl_elong_EF1A/Init_IF2_C"/>
</dbReference>
<dbReference type="SUPFAM" id="SSF50465">
    <property type="entry name" value="EF-Tu/eEF-1alpha/eIF2-gamma C-terminal domain"/>
    <property type="match status" value="1"/>
</dbReference>
<protein>
    <submittedName>
        <fullName evidence="11">Translation elongation factor 1-alpha</fullName>
    </submittedName>
</protein>
<feature type="domain" description="Tr-type G" evidence="10">
    <location>
        <begin position="267"/>
        <end position="490"/>
    </location>
</feature>
<dbReference type="PANTHER" id="PTHR23115">
    <property type="entry name" value="TRANSLATION FACTOR"/>
    <property type="match status" value="1"/>
</dbReference>
<dbReference type="FunFam" id="3.40.50.300:FF:000204">
    <property type="entry name" value="Translation elongation factor Tu"/>
    <property type="match status" value="1"/>
</dbReference>
<keyword evidence="12" id="KW-1185">Reference proteome</keyword>
<evidence type="ECO:0000256" key="1">
    <source>
        <dbReference type="ARBA" id="ARBA00004496"/>
    </source>
</evidence>
<evidence type="ECO:0000313" key="12">
    <source>
        <dbReference type="Proteomes" id="UP000078348"/>
    </source>
</evidence>
<keyword evidence="6" id="KW-0648">Protein biosynthesis</keyword>
<feature type="region of interest" description="Disordered" evidence="9">
    <location>
        <begin position="231"/>
        <end position="258"/>
    </location>
</feature>
<dbReference type="Pfam" id="PF22594">
    <property type="entry name" value="GTP-eEF1A_C"/>
    <property type="match status" value="1"/>
</dbReference>
<dbReference type="InterPro" id="IPR050100">
    <property type="entry name" value="TRAFAC_GTPase_members"/>
</dbReference>
<dbReference type="Gene3D" id="3.40.50.300">
    <property type="entry name" value="P-loop containing nucleotide triphosphate hydrolases"/>
    <property type="match status" value="1"/>
</dbReference>
<evidence type="ECO:0000256" key="9">
    <source>
        <dbReference type="SAM" id="MobiDB-lite"/>
    </source>
</evidence>
<evidence type="ECO:0000313" key="11">
    <source>
        <dbReference type="EMBL" id="OAO11992.1"/>
    </source>
</evidence>
<dbReference type="OrthoDB" id="342024at2759"/>
<evidence type="ECO:0000256" key="5">
    <source>
        <dbReference type="ARBA" id="ARBA00022801"/>
    </source>
</evidence>
<dbReference type="Gene3D" id="2.40.30.10">
    <property type="entry name" value="Translation factors"/>
    <property type="match status" value="2"/>
</dbReference>
<sequence>MKARHRAAKGTRYSYEDHYEDDDDFMDSYDDSFSAGQESHLYNPNQKGMQMSLASAIPDDDNDILNDCLDQIDDYFQGEMKYDEDTIVELLRSNGYNVDEAIDFIMDSGVTVDDMRPKPVAPKIEPKVISLAPKASKASAPKNTLNSVIGMKASMPVKKSVPMVQKTFTIEKDVLPDQKRFDFQTKSPDEYVKEMQDAGKVRGEMMRKKEPSNAFHIEMPEIAESLLEKHKPANTKKSSKSASPHTPIEEASEPEVVRSPQALVEGKEAITVVIAGHVDHGKSTITGHLMYQLSLVSDKELRKATKEAKDLGKQSFNYAFLMDQNPEEREHGVTIDLGTTSLQTEHRYITLLDAPGHRDFVSAMISGGLQADCGVLVVSAQKGEFEAGMSDAGITKEHLLILMGSGIQNVVVVVNKMDTCEYAESRFTEIVNTLIPYLKHLGFKRKNVEFVPVSGLEGVNLMTVDAQKCPWYRGKSLIDILDTVAIPEPEEALQNTNDVVMMVTDAYHGDYVGDCVAAKILRGFVDLNAAKPMVFLPSKLPVTIRSMLVNNAKTQVATLGNNVVLGVSNADLTTISKGNLIVTATSHVESSNRLVADIFVNEASGRCVMKGLPVLVHIAGSMVSGVIQHVVALIDAEGKVLQKKPKVVKGGQWVSVELALDREVFAAPVKSIPLLGRFIMREEGVTLGIGKVTEVKKSKFHKL</sequence>
<dbReference type="Pfam" id="PF00009">
    <property type="entry name" value="GTP_EFTU"/>
    <property type="match status" value="1"/>
</dbReference>
<keyword evidence="7" id="KW-0342">GTP-binding</keyword>
<dbReference type="GO" id="GO:0003746">
    <property type="term" value="F:translation elongation factor activity"/>
    <property type="evidence" value="ECO:0007669"/>
    <property type="project" value="UniProtKB-KW"/>
</dbReference>
<evidence type="ECO:0000256" key="8">
    <source>
        <dbReference type="ARBA" id="ARBA00049117"/>
    </source>
</evidence>
<evidence type="ECO:0000259" key="10">
    <source>
        <dbReference type="PROSITE" id="PS51722"/>
    </source>
</evidence>
<dbReference type="EMBL" id="LXWW01000568">
    <property type="protein sequence ID" value="OAO11992.1"/>
    <property type="molecule type" value="Genomic_DNA"/>
</dbReference>
<dbReference type="STRING" id="478820.A0A196S7E1"/>
<dbReference type="AlphaFoldDB" id="A0A196S7E1"/>
<dbReference type="Proteomes" id="UP000078348">
    <property type="component" value="Unassembled WGS sequence"/>
</dbReference>
<comment type="similarity">
    <text evidence="2">Belongs to the TRAFAC class translation factor GTPase superfamily. Classic translation factor GTPase family. EF-Tu/EF-1A subfamily.</text>
</comment>
<evidence type="ECO:0000256" key="6">
    <source>
        <dbReference type="ARBA" id="ARBA00022917"/>
    </source>
</evidence>
<comment type="catalytic activity">
    <reaction evidence="8">
        <text>GTP + H2O = GDP + phosphate + H(+)</text>
        <dbReference type="Rhea" id="RHEA:19669"/>
        <dbReference type="ChEBI" id="CHEBI:15377"/>
        <dbReference type="ChEBI" id="CHEBI:15378"/>
        <dbReference type="ChEBI" id="CHEBI:37565"/>
        <dbReference type="ChEBI" id="CHEBI:43474"/>
        <dbReference type="ChEBI" id="CHEBI:58189"/>
    </reaction>
    <physiologicalReaction direction="left-to-right" evidence="8">
        <dbReference type="Rhea" id="RHEA:19670"/>
    </physiologicalReaction>
</comment>
<dbReference type="GO" id="GO:0005737">
    <property type="term" value="C:cytoplasm"/>
    <property type="evidence" value="ECO:0007669"/>
    <property type="project" value="UniProtKB-SubCell"/>
</dbReference>
<dbReference type="InterPro" id="IPR009000">
    <property type="entry name" value="Transl_B-barrel_sf"/>
</dbReference>
<dbReference type="GO" id="GO:0005525">
    <property type="term" value="F:GTP binding"/>
    <property type="evidence" value="ECO:0007669"/>
    <property type="project" value="UniProtKB-KW"/>
</dbReference>
<keyword evidence="3" id="KW-0963">Cytoplasm</keyword>
<gene>
    <name evidence="11" type="ORF">AV274_6316</name>
</gene>
<accession>A0A196S7E1</accession>
<keyword evidence="4" id="KW-0547">Nucleotide-binding</keyword>
<keyword evidence="5" id="KW-0378">Hydrolase</keyword>
<evidence type="ECO:0000256" key="4">
    <source>
        <dbReference type="ARBA" id="ARBA00022741"/>
    </source>
</evidence>
<comment type="subcellular location">
    <subcellularLocation>
        <location evidence="1">Cytoplasm</location>
    </subcellularLocation>
</comment>